<evidence type="ECO:0000256" key="1">
    <source>
        <dbReference type="SAM" id="Phobius"/>
    </source>
</evidence>
<keyword evidence="1" id="KW-1133">Transmembrane helix</keyword>
<evidence type="ECO:0000313" key="2">
    <source>
        <dbReference type="EMBL" id="SFK71884.1"/>
    </source>
</evidence>
<protein>
    <recommendedName>
        <fullName evidence="4">DNA repair protein</fullName>
    </recommendedName>
</protein>
<evidence type="ECO:0000313" key="3">
    <source>
        <dbReference type="Proteomes" id="UP000199550"/>
    </source>
</evidence>
<keyword evidence="1" id="KW-0812">Transmembrane</keyword>
<evidence type="ECO:0008006" key="4">
    <source>
        <dbReference type="Google" id="ProtNLM"/>
    </source>
</evidence>
<dbReference type="AlphaFoldDB" id="A0A1I4BSV1"/>
<dbReference type="Proteomes" id="UP000199550">
    <property type="component" value="Unassembled WGS sequence"/>
</dbReference>
<feature type="transmembrane region" description="Helical" evidence="1">
    <location>
        <begin position="56"/>
        <end position="75"/>
    </location>
</feature>
<proteinExistence type="predicted"/>
<feature type="transmembrane region" description="Helical" evidence="1">
    <location>
        <begin position="15"/>
        <end position="44"/>
    </location>
</feature>
<dbReference type="RefSeq" id="WP_175499114.1">
    <property type="nucleotide sequence ID" value="NZ_FOTF01000001.1"/>
</dbReference>
<keyword evidence="1" id="KW-0472">Membrane</keyword>
<keyword evidence="3" id="KW-1185">Reference proteome</keyword>
<dbReference type="EMBL" id="FOTF01000001">
    <property type="protein sequence ID" value="SFK71884.1"/>
    <property type="molecule type" value="Genomic_DNA"/>
</dbReference>
<organism evidence="2 3">
    <name type="scientific">Loktanella salsilacus</name>
    <dbReference type="NCBI Taxonomy" id="195913"/>
    <lineage>
        <taxon>Bacteria</taxon>
        <taxon>Pseudomonadati</taxon>
        <taxon>Pseudomonadota</taxon>
        <taxon>Alphaproteobacteria</taxon>
        <taxon>Rhodobacterales</taxon>
        <taxon>Roseobacteraceae</taxon>
        <taxon>Loktanella</taxon>
    </lineage>
</organism>
<reference evidence="2 3" key="1">
    <citation type="submission" date="2016-10" db="EMBL/GenBank/DDBJ databases">
        <authorList>
            <person name="de Groot N.N."/>
        </authorList>
    </citation>
    <scope>NUCLEOTIDE SEQUENCE [LARGE SCALE GENOMIC DNA]</scope>
    <source>
        <strain evidence="2 3">DSM 16199</strain>
    </source>
</reference>
<accession>A0A1I4BSV1</accession>
<name>A0A1I4BSV1_9RHOB</name>
<dbReference type="STRING" id="195913.SAMN04488004_101151"/>
<sequence length="271" mass="30273">MTTTLRDLVRLMHSLALFTVSFFAFCAIFYTVLCALGVAGWLQIDATLGGVAYPNAGPWIQGALTAILGAMAFFLPTHMRMMKLETSHRNFHISMDDVARAYHDVHAADRAGVFTLSSEFDAVRERLAYLRDHPDLPQLEAGVMEVAAQMSVQSRHLAEVYSAERVARAKAFLRQRQQAAEEQQERIMEALHICEQIRTWSEQVEIEEARVASQLTYLDDRLQSTLPLLGYALEHDESLDAAVLQAEVERRAQRSAGGTNIVSLPQKPAAE</sequence>
<gene>
    <name evidence="2" type="ORF">SAMN04488004_101151</name>
</gene>